<dbReference type="EMBL" id="FNCF01000007">
    <property type="protein sequence ID" value="SDG99146.1"/>
    <property type="molecule type" value="Genomic_DNA"/>
</dbReference>
<gene>
    <name evidence="2" type="ORF">SAMN05660324_4064</name>
</gene>
<dbReference type="Proteomes" id="UP000198863">
    <property type="component" value="Unassembled WGS sequence"/>
</dbReference>
<feature type="transmembrane region" description="Helical" evidence="1">
    <location>
        <begin position="89"/>
        <end position="106"/>
    </location>
</feature>
<feature type="transmembrane region" description="Helical" evidence="1">
    <location>
        <begin position="51"/>
        <end position="68"/>
    </location>
</feature>
<keyword evidence="3" id="KW-1185">Reference proteome</keyword>
<evidence type="ECO:0000313" key="3">
    <source>
        <dbReference type="Proteomes" id="UP000198863"/>
    </source>
</evidence>
<feature type="transmembrane region" description="Helical" evidence="1">
    <location>
        <begin position="26"/>
        <end position="45"/>
    </location>
</feature>
<evidence type="ECO:0000256" key="1">
    <source>
        <dbReference type="SAM" id="Phobius"/>
    </source>
</evidence>
<dbReference type="AlphaFoldDB" id="A0A1G7YSB3"/>
<accession>A0A1G7YSB3</accession>
<reference evidence="3" key="1">
    <citation type="submission" date="2016-10" db="EMBL/GenBank/DDBJ databases">
        <authorList>
            <person name="Varghese N."/>
            <person name="Submissions S."/>
        </authorList>
    </citation>
    <scope>NUCLEOTIDE SEQUENCE [LARGE SCALE GENOMIC DNA]</scope>
    <source>
        <strain evidence="3">DSM 44526</strain>
    </source>
</reference>
<feature type="transmembrane region" description="Helical" evidence="1">
    <location>
        <begin position="203"/>
        <end position="223"/>
    </location>
</feature>
<organism evidence="2 3">
    <name type="scientific">Klenkia brasiliensis</name>
    <dbReference type="NCBI Taxonomy" id="333142"/>
    <lineage>
        <taxon>Bacteria</taxon>
        <taxon>Bacillati</taxon>
        <taxon>Actinomycetota</taxon>
        <taxon>Actinomycetes</taxon>
        <taxon>Geodermatophilales</taxon>
        <taxon>Geodermatophilaceae</taxon>
        <taxon>Klenkia</taxon>
    </lineage>
</organism>
<feature type="transmembrane region" description="Helical" evidence="1">
    <location>
        <begin position="118"/>
        <end position="143"/>
    </location>
</feature>
<dbReference type="Pfam" id="PF07077">
    <property type="entry name" value="DUF1345"/>
    <property type="match status" value="1"/>
</dbReference>
<keyword evidence="1" id="KW-0472">Membrane</keyword>
<keyword evidence="1" id="KW-0812">Transmembrane</keyword>
<evidence type="ECO:0000313" key="2">
    <source>
        <dbReference type="EMBL" id="SDG99146.1"/>
    </source>
</evidence>
<dbReference type="InterPro" id="IPR009781">
    <property type="entry name" value="DUF1345"/>
</dbReference>
<sequence length="227" mass="23550">MSGGHRGPTATAAPDTDAQILSWRRILVSLAAGVVVGGALGVAGLPELAVLAGWTVAAGGLLTWVWRVSWPRDADGTRRLAEEEGRTRATDTAVLVAAVVSLGAVAEALVRSGSPDAVGVAVVVLGVLVVMLSWALVNTVFALKYARHHYEGADGGIDFGQREPPAYSDFAYLAFTVGMSFAVPDTQFTATPVRKVALAHSLLSYLFGTVVIAVAVNLVTNLGQQGQ</sequence>
<keyword evidence="1" id="KW-1133">Transmembrane helix</keyword>
<dbReference type="RefSeq" id="WP_207508183.1">
    <property type="nucleotide sequence ID" value="NZ_FNCF01000007.1"/>
</dbReference>
<protein>
    <submittedName>
        <fullName evidence="2">Uncharacterized membrane protein</fullName>
    </submittedName>
</protein>
<name>A0A1G7YSB3_9ACTN</name>
<proteinExistence type="predicted"/>